<proteinExistence type="predicted"/>
<keyword evidence="4" id="KW-1185">Reference proteome</keyword>
<dbReference type="InterPro" id="IPR018530">
    <property type="entry name" value="SiaC"/>
</dbReference>
<organism evidence="3 4">
    <name type="scientific">Bordetella genomosp. 8</name>
    <dbReference type="NCBI Taxonomy" id="1416806"/>
    <lineage>
        <taxon>Bacteria</taxon>
        <taxon>Pseudomonadati</taxon>
        <taxon>Pseudomonadota</taxon>
        <taxon>Betaproteobacteria</taxon>
        <taxon>Burkholderiales</taxon>
        <taxon>Alcaligenaceae</taxon>
        <taxon>Bordetella</taxon>
    </lineage>
</organism>
<name>A0A1W6YRW1_9BORD</name>
<evidence type="ECO:0000313" key="3">
    <source>
        <dbReference type="EMBL" id="ARP83748.1"/>
    </source>
</evidence>
<feature type="domain" description="SiaC family regulatory phosphoprotein" evidence="2">
    <location>
        <begin position="6"/>
        <end position="122"/>
    </location>
</feature>
<dbReference type="Proteomes" id="UP000194151">
    <property type="component" value="Chromosome"/>
</dbReference>
<feature type="compositionally biased region" description="Polar residues" evidence="1">
    <location>
        <begin position="7"/>
        <end position="24"/>
    </location>
</feature>
<protein>
    <recommendedName>
        <fullName evidence="2">SiaC family regulatory phosphoprotein domain-containing protein</fullName>
    </recommendedName>
</protein>
<dbReference type="OrthoDB" id="5297629at2"/>
<feature type="region of interest" description="Disordered" evidence="1">
    <location>
        <begin position="1"/>
        <end position="26"/>
    </location>
</feature>
<evidence type="ECO:0000256" key="1">
    <source>
        <dbReference type="SAM" id="MobiDB-lite"/>
    </source>
</evidence>
<dbReference type="STRING" id="1416806.CAL12_25020"/>
<dbReference type="KEGG" id="bgv:CAL12_25020"/>
<sequence>MKELNIPASQSTPSIVTDSENGSLHLSGDSYPENSFELFGPVIQWVDEYLAATQRGLTVTLELQYLNTSSVKAVMDIFDLLEAAHDSGHQVSVTWYYDSRNERVGELAEEFKEDCSFPFTVVGR</sequence>
<dbReference type="AlphaFoldDB" id="A0A1W6YRW1"/>
<accession>A0A1W6YRW1</accession>
<reference evidence="3 4" key="1">
    <citation type="submission" date="2017-05" db="EMBL/GenBank/DDBJ databases">
        <title>Complete and WGS of Bordetella genogroups.</title>
        <authorList>
            <person name="Spilker T."/>
            <person name="LiPuma J."/>
        </authorList>
    </citation>
    <scope>NUCLEOTIDE SEQUENCE [LARGE SCALE GENOMIC DNA]</scope>
    <source>
        <strain evidence="3 4">AU19157</strain>
    </source>
</reference>
<dbReference type="RefSeq" id="WP_086067073.1">
    <property type="nucleotide sequence ID" value="NZ_CP021108.1"/>
</dbReference>
<dbReference type="NCBIfam" id="NF038265">
    <property type="entry name" value="phos_prot_SiaC"/>
    <property type="match status" value="1"/>
</dbReference>
<gene>
    <name evidence="3" type="ORF">CAL12_25020</name>
</gene>
<dbReference type="Pfam" id="PF09345">
    <property type="entry name" value="SiaC"/>
    <property type="match status" value="1"/>
</dbReference>
<dbReference type="EMBL" id="CP021108">
    <property type="protein sequence ID" value="ARP83748.1"/>
    <property type="molecule type" value="Genomic_DNA"/>
</dbReference>
<evidence type="ECO:0000259" key="2">
    <source>
        <dbReference type="Pfam" id="PF09345"/>
    </source>
</evidence>
<evidence type="ECO:0000313" key="4">
    <source>
        <dbReference type="Proteomes" id="UP000194151"/>
    </source>
</evidence>